<keyword evidence="13" id="KW-0175">Coiled coil</keyword>
<evidence type="ECO:0000256" key="9">
    <source>
        <dbReference type="ARBA" id="ARBA00023310"/>
    </source>
</evidence>
<evidence type="ECO:0000256" key="5">
    <source>
        <dbReference type="ARBA" id="ARBA00022781"/>
    </source>
</evidence>
<evidence type="ECO:0000313" key="14">
    <source>
        <dbReference type="EMBL" id="ANI25253.1"/>
    </source>
</evidence>
<feature type="coiled-coil region" evidence="13">
    <location>
        <begin position="57"/>
        <end position="127"/>
    </location>
</feature>
<evidence type="ECO:0000256" key="7">
    <source>
        <dbReference type="ARBA" id="ARBA00023065"/>
    </source>
</evidence>
<keyword evidence="11" id="KW-0793">Thylakoid</keyword>
<keyword evidence="3 11" id="KW-0138">CF(0)</keyword>
<evidence type="ECO:0000256" key="13">
    <source>
        <dbReference type="SAM" id="Coils"/>
    </source>
</evidence>
<evidence type="ECO:0000256" key="12">
    <source>
        <dbReference type="RuleBase" id="RU003848"/>
    </source>
</evidence>
<comment type="similarity">
    <text evidence="11 12">Belongs to the ATPase B chain family.</text>
</comment>
<accession>A0A191T4C9</accession>
<keyword evidence="14" id="KW-0150">Chloroplast</keyword>
<dbReference type="RefSeq" id="YP_009258433.1">
    <property type="nucleotide sequence ID" value="NC_030355.1"/>
</dbReference>
<evidence type="ECO:0000256" key="6">
    <source>
        <dbReference type="ARBA" id="ARBA00022989"/>
    </source>
</evidence>
<dbReference type="HAMAP" id="MF_01398">
    <property type="entry name" value="ATP_synth_b_bprime"/>
    <property type="match status" value="1"/>
</dbReference>
<dbReference type="EMBL" id="KU646489">
    <property type="protein sequence ID" value="ANI25253.1"/>
    <property type="molecule type" value="Genomic_DNA"/>
</dbReference>
<dbReference type="GeneID" id="27984675"/>
<comment type="subunit">
    <text evidence="11">F-type ATPases have 2 components, F(1) - the catalytic core - and F(0) - the membrane proton channel. F(1) has five subunits: alpha(3), beta(3), gamma(1), delta(1), epsilon(1). F(0) has four main subunits: a(1), b(1), b'(1) and c(10-14). The alpha and beta chains form an alternating ring which encloses part of the gamma chain. F(1) is attached to F(0) by a central stalk formed by the gamma and epsilon chains, while a peripheral stalk is formed by the delta, b and b' chains.</text>
</comment>
<dbReference type="NCBIfam" id="NF005606">
    <property type="entry name" value="PRK07352.1"/>
    <property type="match status" value="1"/>
</dbReference>
<name>A0A191T4C9_SPIMX</name>
<dbReference type="GO" id="GO:0045259">
    <property type="term" value="C:proton-transporting ATP synthase complex"/>
    <property type="evidence" value="ECO:0007669"/>
    <property type="project" value="UniProtKB-KW"/>
</dbReference>
<organism evidence="14">
    <name type="scientific">Spirogyra maxima</name>
    <name type="common">Green alga</name>
    <dbReference type="NCBI Taxonomy" id="3180"/>
    <lineage>
        <taxon>Eukaryota</taxon>
        <taxon>Viridiplantae</taxon>
        <taxon>Streptophyta</taxon>
        <taxon>Zygnematophyceae</taxon>
        <taxon>Zygnematophycidae</taxon>
        <taxon>Spirogyrales</taxon>
        <taxon>Spirogyraceae</taxon>
        <taxon>Spirogyra</taxon>
    </lineage>
</organism>
<keyword evidence="5 11" id="KW-0375">Hydrogen ion transport</keyword>
<proteinExistence type="inferred from homology"/>
<keyword evidence="7 11" id="KW-0406">Ion transport</keyword>
<dbReference type="AlphaFoldDB" id="A0A191T4C9"/>
<evidence type="ECO:0000256" key="2">
    <source>
        <dbReference type="ARBA" id="ARBA00022448"/>
    </source>
</evidence>
<gene>
    <name evidence="11 14" type="primary">atpF</name>
</gene>
<keyword evidence="4 11" id="KW-0812">Transmembrane</keyword>
<dbReference type="CDD" id="cd06503">
    <property type="entry name" value="ATP-synt_Fo_b"/>
    <property type="match status" value="1"/>
</dbReference>
<comment type="miscellaneous">
    <text evidence="11">In plastids the F-type ATPase is also known as CF(1)CF(0).</text>
</comment>
<dbReference type="Pfam" id="PF00430">
    <property type="entry name" value="ATP-synt_B"/>
    <property type="match status" value="1"/>
</dbReference>
<evidence type="ECO:0000256" key="10">
    <source>
        <dbReference type="ARBA" id="ARBA00025198"/>
    </source>
</evidence>
<dbReference type="PANTHER" id="PTHR34264">
    <property type="entry name" value="ATP SYNTHASE SUBUNIT B, CHLOROPLASTIC"/>
    <property type="match status" value="1"/>
</dbReference>
<keyword evidence="14" id="KW-0934">Plastid</keyword>
<protein>
    <recommendedName>
        <fullName evidence="11">ATP synthase subunit b, chloroplastic</fullName>
    </recommendedName>
    <alternativeName>
        <fullName evidence="11">ATP synthase F(0) sector subunit b</fullName>
    </alternativeName>
    <alternativeName>
        <fullName evidence="11">ATPase subunit I</fullName>
    </alternativeName>
</protein>
<keyword evidence="9 11" id="KW-0066">ATP synthesis</keyword>
<geneLocation type="chloroplast" evidence="14"/>
<evidence type="ECO:0000256" key="1">
    <source>
        <dbReference type="ARBA" id="ARBA00004167"/>
    </source>
</evidence>
<keyword evidence="2 11" id="KW-0813">Transport</keyword>
<comment type="subcellular location">
    <subcellularLocation>
        <location evidence="1">Membrane</location>
        <topology evidence="1">Single-pass membrane protein</topology>
    </subcellularLocation>
    <subcellularLocation>
        <location evidence="11">Plastid</location>
        <location evidence="11">Chloroplast thylakoid membrane</location>
        <topology evidence="11">Single-pass membrane protein</topology>
    </subcellularLocation>
</comment>
<feature type="transmembrane region" description="Helical" evidence="11">
    <location>
        <begin position="31"/>
        <end position="53"/>
    </location>
</feature>
<sequence>MNNSIHLMTSLQYWSPAGGFGLNTNLLETNLINLTVVIGVLIYFGKGVLSTLLSNRKEAILSTIRDAEERYQEATKQLEEARERLNQAKVKADEIHRNGIDQIERAKKELIQAANEDSKRLEESKNATLRFEEQRAIEKIRQQVSRLAMNRALQMLNNRLNLDSNLHERIIDYHIGWLIESHNYS</sequence>
<evidence type="ECO:0000256" key="4">
    <source>
        <dbReference type="ARBA" id="ARBA00022692"/>
    </source>
</evidence>
<comment type="function">
    <text evidence="11">Component of the F(0) channel, it forms part of the peripheral stalk, linking F(1) to F(0).</text>
</comment>
<keyword evidence="6 11" id="KW-1133">Transmembrane helix</keyword>
<dbReference type="PANTHER" id="PTHR34264:SF3">
    <property type="entry name" value="ATP SYNTHASE SUBUNIT B, CHLOROPLASTIC"/>
    <property type="match status" value="1"/>
</dbReference>
<evidence type="ECO:0000256" key="11">
    <source>
        <dbReference type="HAMAP-Rule" id="MF_01398"/>
    </source>
</evidence>
<reference evidence="14" key="1">
    <citation type="journal article" date="2016" name="Front. Plant Sci.">
        <title>Comparative Chloroplast Genome Analyses of Streptophyte Green Algae Uncover Major Structural Alterations in the Klebsormidiophyceae, Coleochaetophyceae and Zygnematophyceae.</title>
        <authorList>
            <person name="Lemieux C."/>
            <person name="Otis C."/>
            <person name="Turmel M."/>
        </authorList>
    </citation>
    <scope>NUCLEOTIDE SEQUENCE</scope>
</reference>
<evidence type="ECO:0000256" key="8">
    <source>
        <dbReference type="ARBA" id="ARBA00023136"/>
    </source>
</evidence>
<dbReference type="InterPro" id="IPR002146">
    <property type="entry name" value="ATP_synth_b/b'su_bac/chlpt"/>
</dbReference>
<keyword evidence="8 11" id="KW-0472">Membrane</keyword>
<dbReference type="GO" id="GO:0009535">
    <property type="term" value="C:chloroplast thylakoid membrane"/>
    <property type="evidence" value="ECO:0007669"/>
    <property type="project" value="UniProtKB-SubCell"/>
</dbReference>
<evidence type="ECO:0000256" key="3">
    <source>
        <dbReference type="ARBA" id="ARBA00022547"/>
    </source>
</evidence>
<dbReference type="GO" id="GO:0046933">
    <property type="term" value="F:proton-transporting ATP synthase activity, rotational mechanism"/>
    <property type="evidence" value="ECO:0007669"/>
    <property type="project" value="UniProtKB-UniRule"/>
</dbReference>
<comment type="function">
    <text evidence="10 11">F(1)F(0) ATP synthase produces ATP from ADP in the presence of a proton or sodium gradient. F-type ATPases consist of two structural domains, F(1) containing the extramembraneous catalytic core and F(0) containing the membrane proton channel, linked together by a central stalk and a peripheral stalk. During catalysis, ATP synthesis in the catalytic domain of F(1) is coupled via a rotary mechanism of the central stalk subunits to proton translocation.</text>
</comment>